<dbReference type="Proteomes" id="UP000772181">
    <property type="component" value="Unassembled WGS sequence"/>
</dbReference>
<feature type="transmembrane region" description="Helical" evidence="1">
    <location>
        <begin position="12"/>
        <end position="35"/>
    </location>
</feature>
<comment type="caution">
    <text evidence="2">The sequence shown here is derived from an EMBL/GenBank/DDBJ whole genome shotgun (WGS) entry which is preliminary data.</text>
</comment>
<evidence type="ECO:0000313" key="2">
    <source>
        <dbReference type="EMBL" id="MBI4595861.1"/>
    </source>
</evidence>
<evidence type="ECO:0000256" key="1">
    <source>
        <dbReference type="SAM" id="Phobius"/>
    </source>
</evidence>
<dbReference type="AlphaFoldDB" id="A0A933LR02"/>
<reference evidence="2" key="1">
    <citation type="submission" date="2020-07" db="EMBL/GenBank/DDBJ databases">
        <title>Huge and variable diversity of episymbiotic CPR bacteria and DPANN archaea in groundwater ecosystems.</title>
        <authorList>
            <person name="He C.Y."/>
            <person name="Keren R."/>
            <person name="Whittaker M."/>
            <person name="Farag I.F."/>
            <person name="Doudna J."/>
            <person name="Cate J.H.D."/>
            <person name="Banfield J.F."/>
        </authorList>
    </citation>
    <scope>NUCLEOTIDE SEQUENCE</scope>
    <source>
        <strain evidence="2">NC_groundwater_1482_Ag_S-0.65um_47_24</strain>
    </source>
</reference>
<keyword evidence="1" id="KW-0812">Transmembrane</keyword>
<feature type="transmembrane region" description="Helical" evidence="1">
    <location>
        <begin position="41"/>
        <end position="59"/>
    </location>
</feature>
<feature type="transmembrane region" description="Helical" evidence="1">
    <location>
        <begin position="68"/>
        <end position="87"/>
    </location>
</feature>
<sequence>MNKYIAATFIFIFFWLAVGPVVSGLLNLFALAAGYKEPAQWPGVSGTLLSIAIGIFYAIKRIRRNQPWMIPLLLFRGIIFGCIYYSAQQIWEIMAI</sequence>
<proteinExistence type="predicted"/>
<keyword evidence="1" id="KW-0472">Membrane</keyword>
<keyword evidence="1" id="KW-1133">Transmembrane helix</keyword>
<protein>
    <submittedName>
        <fullName evidence="2">Uncharacterized protein</fullName>
    </submittedName>
</protein>
<gene>
    <name evidence="2" type="ORF">HY730_05715</name>
</gene>
<organism evidence="2 3">
    <name type="scientific">Tectimicrobiota bacterium</name>
    <dbReference type="NCBI Taxonomy" id="2528274"/>
    <lineage>
        <taxon>Bacteria</taxon>
        <taxon>Pseudomonadati</taxon>
        <taxon>Nitrospinota/Tectimicrobiota group</taxon>
        <taxon>Candidatus Tectimicrobiota</taxon>
    </lineage>
</organism>
<name>A0A933LR02_UNCTE</name>
<evidence type="ECO:0000313" key="3">
    <source>
        <dbReference type="Proteomes" id="UP000772181"/>
    </source>
</evidence>
<accession>A0A933LR02</accession>
<dbReference type="EMBL" id="JACQWF010000260">
    <property type="protein sequence ID" value="MBI4595861.1"/>
    <property type="molecule type" value="Genomic_DNA"/>
</dbReference>